<protein>
    <submittedName>
        <fullName evidence="1">Uncharacterized protein</fullName>
    </submittedName>
</protein>
<name>A0A163MVU7_ABSGL</name>
<dbReference type="EMBL" id="LT555008">
    <property type="protein sequence ID" value="SAM09261.1"/>
    <property type="molecule type" value="Genomic_DNA"/>
</dbReference>
<proteinExistence type="predicted"/>
<dbReference type="Proteomes" id="UP000078561">
    <property type="component" value="Unassembled WGS sequence"/>
</dbReference>
<dbReference type="AlphaFoldDB" id="A0A163MVU7"/>
<accession>A0A163MVU7</accession>
<gene>
    <name evidence="1" type="primary">ABSGL_14937.1 scaffold 15162</name>
</gene>
<reference evidence="1" key="1">
    <citation type="submission" date="2016-04" db="EMBL/GenBank/DDBJ databases">
        <authorList>
            <person name="Evans L.H."/>
            <person name="Alamgir A."/>
            <person name="Owens N."/>
            <person name="Weber N.D."/>
            <person name="Virtaneva K."/>
            <person name="Barbian K."/>
            <person name="Babar A."/>
            <person name="Rosenke K."/>
        </authorList>
    </citation>
    <scope>NUCLEOTIDE SEQUENCE [LARGE SCALE GENOMIC DNA]</scope>
    <source>
        <strain evidence="1">CBS 101.48</strain>
    </source>
</reference>
<evidence type="ECO:0000313" key="2">
    <source>
        <dbReference type="Proteomes" id="UP000078561"/>
    </source>
</evidence>
<organism evidence="1">
    <name type="scientific">Absidia glauca</name>
    <name type="common">Pin mould</name>
    <dbReference type="NCBI Taxonomy" id="4829"/>
    <lineage>
        <taxon>Eukaryota</taxon>
        <taxon>Fungi</taxon>
        <taxon>Fungi incertae sedis</taxon>
        <taxon>Mucoromycota</taxon>
        <taxon>Mucoromycotina</taxon>
        <taxon>Mucoromycetes</taxon>
        <taxon>Mucorales</taxon>
        <taxon>Cunninghamellaceae</taxon>
        <taxon>Absidia</taxon>
    </lineage>
</organism>
<keyword evidence="2" id="KW-1185">Reference proteome</keyword>
<dbReference type="InParanoid" id="A0A163MVU7"/>
<evidence type="ECO:0000313" key="1">
    <source>
        <dbReference type="EMBL" id="SAM09261.1"/>
    </source>
</evidence>
<sequence>MAGFEQSKSLTSEELLISQNRDRQPAFKFHIQHNEMYIYRLIPRIMHVYVVCDRKRSEKPPKCDQLEWCQKWEVVQGNQVL</sequence>